<reference evidence="1" key="1">
    <citation type="submission" date="2020-04" db="EMBL/GenBank/DDBJ databases">
        <title>A chromosome-scale assembly and high-density genetic map of the yellow drum (Nibea albiflora) genome.</title>
        <authorList>
            <person name="Xu D."/>
            <person name="Zhang W."/>
            <person name="Chen R."/>
            <person name="Tan P."/>
            <person name="Wang L."/>
            <person name="Song H."/>
            <person name="Tian L."/>
            <person name="Zhu Q."/>
            <person name="Wang B."/>
        </authorList>
    </citation>
    <scope>NUCLEOTIDE SEQUENCE</scope>
    <source>
        <strain evidence="1">ZJHYS-2018</strain>
    </source>
</reference>
<feature type="non-terminal residue" evidence="1">
    <location>
        <position position="121"/>
    </location>
</feature>
<evidence type="ECO:0000313" key="1">
    <source>
        <dbReference type="EMBL" id="KAG8003404.1"/>
    </source>
</evidence>
<sequence>MDGWMEKNLAKFLAPDLLRQALPILQDNFPSMVKHLLLPQCPQWGEERRKEREGQGKEEEERKRRCKMQGRSVKTEEPNLPDEKFLVPQLQWLYHALHGDWYKHSQNPLFKNNFKTFIDSC</sequence>
<accession>A0ACB7EME7</accession>
<keyword evidence="2" id="KW-1185">Reference proteome</keyword>
<proteinExistence type="predicted"/>
<organism evidence="1 2">
    <name type="scientific">Nibea albiflora</name>
    <name type="common">Yellow drum</name>
    <name type="synonym">Corvina albiflora</name>
    <dbReference type="NCBI Taxonomy" id="240163"/>
    <lineage>
        <taxon>Eukaryota</taxon>
        <taxon>Metazoa</taxon>
        <taxon>Chordata</taxon>
        <taxon>Craniata</taxon>
        <taxon>Vertebrata</taxon>
        <taxon>Euteleostomi</taxon>
        <taxon>Actinopterygii</taxon>
        <taxon>Neopterygii</taxon>
        <taxon>Teleostei</taxon>
        <taxon>Neoteleostei</taxon>
        <taxon>Acanthomorphata</taxon>
        <taxon>Eupercaria</taxon>
        <taxon>Sciaenidae</taxon>
        <taxon>Nibea</taxon>
    </lineage>
</organism>
<comment type="caution">
    <text evidence="1">The sequence shown here is derived from an EMBL/GenBank/DDBJ whole genome shotgun (WGS) entry which is preliminary data.</text>
</comment>
<protein>
    <submittedName>
        <fullName evidence="1">Uncharacterized protein</fullName>
    </submittedName>
</protein>
<gene>
    <name evidence="1" type="ORF">GBF38_018517</name>
</gene>
<dbReference type="Proteomes" id="UP000805704">
    <property type="component" value="Chromosome 4"/>
</dbReference>
<evidence type="ECO:0000313" key="2">
    <source>
        <dbReference type="Proteomes" id="UP000805704"/>
    </source>
</evidence>
<dbReference type="EMBL" id="CM024792">
    <property type="protein sequence ID" value="KAG8003404.1"/>
    <property type="molecule type" value="Genomic_DNA"/>
</dbReference>
<name>A0ACB7EME7_NIBAL</name>